<sequence>MLELLSRLNGQALRGFCLMQSETEDFVRVNANVNSGILLTYLGRHHEQTPERWSFKMKFLYGLITNFVHNFKEYWRSYPSVKEYFPKLKQLTEEQEQLWAPGFG</sequence>
<organism evidence="1 2">
    <name type="scientific">Nepenthes gracilis</name>
    <name type="common">Slender pitcher plant</name>
    <dbReference type="NCBI Taxonomy" id="150966"/>
    <lineage>
        <taxon>Eukaryota</taxon>
        <taxon>Viridiplantae</taxon>
        <taxon>Streptophyta</taxon>
        <taxon>Embryophyta</taxon>
        <taxon>Tracheophyta</taxon>
        <taxon>Spermatophyta</taxon>
        <taxon>Magnoliopsida</taxon>
        <taxon>eudicotyledons</taxon>
        <taxon>Gunneridae</taxon>
        <taxon>Pentapetalae</taxon>
        <taxon>Caryophyllales</taxon>
        <taxon>Nepenthaceae</taxon>
        <taxon>Nepenthes</taxon>
    </lineage>
</organism>
<comment type="caution">
    <text evidence="1">The sequence shown here is derived from an EMBL/GenBank/DDBJ whole genome shotgun (WGS) entry which is preliminary data.</text>
</comment>
<reference evidence="1" key="1">
    <citation type="submission" date="2023-05" db="EMBL/GenBank/DDBJ databases">
        <title>Nepenthes gracilis genome sequencing.</title>
        <authorList>
            <person name="Fukushima K."/>
        </authorList>
    </citation>
    <scope>NUCLEOTIDE SEQUENCE</scope>
    <source>
        <strain evidence="1">SING2019-196</strain>
    </source>
</reference>
<gene>
    <name evidence="1" type="ORF">Nepgr_016830</name>
</gene>
<dbReference type="AlphaFoldDB" id="A0AAD3SQE9"/>
<name>A0AAD3SQE9_NEPGR</name>
<protein>
    <submittedName>
        <fullName evidence="1">Uncharacterized protein</fullName>
    </submittedName>
</protein>
<evidence type="ECO:0000313" key="1">
    <source>
        <dbReference type="EMBL" id="GMH14989.1"/>
    </source>
</evidence>
<dbReference type="Proteomes" id="UP001279734">
    <property type="component" value="Unassembled WGS sequence"/>
</dbReference>
<evidence type="ECO:0000313" key="2">
    <source>
        <dbReference type="Proteomes" id="UP001279734"/>
    </source>
</evidence>
<dbReference type="EMBL" id="BSYO01000014">
    <property type="protein sequence ID" value="GMH14989.1"/>
    <property type="molecule type" value="Genomic_DNA"/>
</dbReference>
<accession>A0AAD3SQE9</accession>
<proteinExistence type="predicted"/>
<keyword evidence="2" id="KW-1185">Reference proteome</keyword>